<dbReference type="Proteomes" id="UP001211907">
    <property type="component" value="Unassembled WGS sequence"/>
</dbReference>
<evidence type="ECO:0000256" key="1">
    <source>
        <dbReference type="SAM" id="Phobius"/>
    </source>
</evidence>
<sequence length="379" mass="40938">MSVGSDGRCIGFSKYAANYTLDNQVCISAGTTLSKCNSLFTTTGSDLYVFLVQDDGNLGFYYCYAVFAYLSGFQCNHTSIALWSSYIYSGPAVNTTFTYGVDGDLSVTDGLFCVDSVAGSLTLYNAGPSSLSNKLWQTQCSTTNCSSSYLLSGYPSTAASPGPKAIIPSITNSPSTTIQPTATNQLQTISTTITTATTNTATNVPAIAGGIVGAVVLLALIVFAYRYYLKRQSNDNSLGSITQFAKQRVAASFFDVISSSQQQQQQPYGLHSNSSLKTNSVPLPKFEVLDMSRVYEWTAEEAAAWIFRNGGGEVGYTKAKGELFLEKIIGMKRKEKKEERITGHSLLSEKIDDIMKVVPTEKFGDKAVLRDALVELQNT</sequence>
<feature type="non-terminal residue" evidence="2">
    <location>
        <position position="379"/>
    </location>
</feature>
<keyword evidence="1" id="KW-0812">Transmembrane</keyword>
<protein>
    <submittedName>
        <fullName evidence="2">Uncharacterized protein</fullName>
    </submittedName>
</protein>
<dbReference type="EMBL" id="JADGJH010003542">
    <property type="protein sequence ID" value="KAJ3090259.1"/>
    <property type="molecule type" value="Genomic_DNA"/>
</dbReference>
<organism evidence="2 3">
    <name type="scientific">Physocladia obscura</name>
    <dbReference type="NCBI Taxonomy" id="109957"/>
    <lineage>
        <taxon>Eukaryota</taxon>
        <taxon>Fungi</taxon>
        <taxon>Fungi incertae sedis</taxon>
        <taxon>Chytridiomycota</taxon>
        <taxon>Chytridiomycota incertae sedis</taxon>
        <taxon>Chytridiomycetes</taxon>
        <taxon>Chytridiales</taxon>
        <taxon>Chytriomycetaceae</taxon>
        <taxon>Physocladia</taxon>
    </lineage>
</organism>
<evidence type="ECO:0000313" key="3">
    <source>
        <dbReference type="Proteomes" id="UP001211907"/>
    </source>
</evidence>
<evidence type="ECO:0000313" key="2">
    <source>
        <dbReference type="EMBL" id="KAJ3090259.1"/>
    </source>
</evidence>
<proteinExistence type="predicted"/>
<keyword evidence="1" id="KW-1133">Transmembrane helix</keyword>
<gene>
    <name evidence="2" type="ORF">HK100_007505</name>
</gene>
<name>A0AAD5SRM1_9FUNG</name>
<dbReference type="AlphaFoldDB" id="A0AAD5SRM1"/>
<keyword evidence="1" id="KW-0472">Membrane</keyword>
<reference evidence="2" key="1">
    <citation type="submission" date="2020-05" db="EMBL/GenBank/DDBJ databases">
        <title>Phylogenomic resolution of chytrid fungi.</title>
        <authorList>
            <person name="Stajich J.E."/>
            <person name="Amses K."/>
            <person name="Simmons R."/>
            <person name="Seto K."/>
            <person name="Myers J."/>
            <person name="Bonds A."/>
            <person name="Quandt C.A."/>
            <person name="Barry K."/>
            <person name="Liu P."/>
            <person name="Grigoriev I."/>
            <person name="Longcore J.E."/>
            <person name="James T.Y."/>
        </authorList>
    </citation>
    <scope>NUCLEOTIDE SEQUENCE</scope>
    <source>
        <strain evidence="2">JEL0513</strain>
    </source>
</reference>
<accession>A0AAD5SRM1</accession>
<comment type="caution">
    <text evidence="2">The sequence shown here is derived from an EMBL/GenBank/DDBJ whole genome shotgun (WGS) entry which is preliminary data.</text>
</comment>
<feature type="transmembrane region" description="Helical" evidence="1">
    <location>
        <begin position="206"/>
        <end position="228"/>
    </location>
</feature>
<keyword evidence="3" id="KW-1185">Reference proteome</keyword>